<dbReference type="AlphaFoldDB" id="A0A645DGQ7"/>
<dbReference type="InterPro" id="IPR036866">
    <property type="entry name" value="RibonucZ/Hydroxyglut_hydro"/>
</dbReference>
<evidence type="ECO:0000313" key="2">
    <source>
        <dbReference type="EMBL" id="MPM88469.1"/>
    </source>
</evidence>
<sequence>MLNKKVSIIYPSSYALKSLFSIMNNKDNMYNLIESYENTSISLGDIEVMPVKASHSKEMYCYGYFIYYDNKTIYYSGDSNAIEENTLNLFKNGKIDELYQDTCYPDYMGSGHLSISKLSDLIPENLREKVYCIHIDGNELIKEATKLGFNIVEINNL</sequence>
<dbReference type="InterPro" id="IPR001279">
    <property type="entry name" value="Metallo-B-lactamas"/>
</dbReference>
<dbReference type="Pfam" id="PF12706">
    <property type="entry name" value="Lactamase_B_2"/>
    <property type="match status" value="1"/>
</dbReference>
<comment type="caution">
    <text evidence="2">The sequence shown here is derived from an EMBL/GenBank/DDBJ whole genome shotgun (WGS) entry which is preliminary data.</text>
</comment>
<evidence type="ECO:0000259" key="1">
    <source>
        <dbReference type="Pfam" id="PF12706"/>
    </source>
</evidence>
<dbReference type="Gene3D" id="3.60.15.10">
    <property type="entry name" value="Ribonuclease Z/Hydroxyacylglutathione hydrolase-like"/>
    <property type="match status" value="1"/>
</dbReference>
<proteinExistence type="predicted"/>
<reference evidence="2" key="1">
    <citation type="submission" date="2019-08" db="EMBL/GenBank/DDBJ databases">
        <authorList>
            <person name="Kucharzyk K."/>
            <person name="Murdoch R.W."/>
            <person name="Higgins S."/>
            <person name="Loffler F."/>
        </authorList>
    </citation>
    <scope>NUCLEOTIDE SEQUENCE</scope>
</reference>
<name>A0A645DGQ7_9ZZZZ</name>
<dbReference type="EMBL" id="VSSQ01036084">
    <property type="protein sequence ID" value="MPM88469.1"/>
    <property type="molecule type" value="Genomic_DNA"/>
</dbReference>
<accession>A0A645DGQ7</accession>
<protein>
    <recommendedName>
        <fullName evidence="1">Metallo-beta-lactamase domain-containing protein</fullName>
    </recommendedName>
</protein>
<organism evidence="2">
    <name type="scientific">bioreactor metagenome</name>
    <dbReference type="NCBI Taxonomy" id="1076179"/>
    <lineage>
        <taxon>unclassified sequences</taxon>
        <taxon>metagenomes</taxon>
        <taxon>ecological metagenomes</taxon>
    </lineage>
</organism>
<gene>
    <name evidence="2" type="ORF">SDC9_135573</name>
</gene>
<dbReference type="SUPFAM" id="SSF56281">
    <property type="entry name" value="Metallo-hydrolase/oxidoreductase"/>
    <property type="match status" value="1"/>
</dbReference>
<feature type="domain" description="Metallo-beta-lactamase" evidence="1">
    <location>
        <begin position="23"/>
        <end position="135"/>
    </location>
</feature>